<evidence type="ECO:0000313" key="2">
    <source>
        <dbReference type="WBParaSite" id="JU765_v2.g1563.t1"/>
    </source>
</evidence>
<accession>A0AC34QE84</accession>
<dbReference type="Proteomes" id="UP000887576">
    <property type="component" value="Unplaced"/>
</dbReference>
<reference evidence="2" key="1">
    <citation type="submission" date="2022-11" db="UniProtKB">
        <authorList>
            <consortium name="WormBaseParasite"/>
        </authorList>
    </citation>
    <scope>IDENTIFICATION</scope>
</reference>
<evidence type="ECO:0000313" key="1">
    <source>
        <dbReference type="Proteomes" id="UP000887576"/>
    </source>
</evidence>
<name>A0AC34QE84_9BILA</name>
<dbReference type="WBParaSite" id="JU765_v2.g1563.t1">
    <property type="protein sequence ID" value="JU765_v2.g1563.t1"/>
    <property type="gene ID" value="JU765_v2.g1563"/>
</dbReference>
<protein>
    <submittedName>
        <fullName evidence="2">Uncharacterized protein</fullName>
    </submittedName>
</protein>
<organism evidence="1 2">
    <name type="scientific">Panagrolaimus sp. JU765</name>
    <dbReference type="NCBI Taxonomy" id="591449"/>
    <lineage>
        <taxon>Eukaryota</taxon>
        <taxon>Metazoa</taxon>
        <taxon>Ecdysozoa</taxon>
        <taxon>Nematoda</taxon>
        <taxon>Chromadorea</taxon>
        <taxon>Rhabditida</taxon>
        <taxon>Tylenchina</taxon>
        <taxon>Panagrolaimomorpha</taxon>
        <taxon>Panagrolaimoidea</taxon>
        <taxon>Panagrolaimidae</taxon>
        <taxon>Panagrolaimus</taxon>
    </lineage>
</organism>
<proteinExistence type="predicted"/>
<sequence>MVEAHFGADLPVNLTLLGGYEAKLKIDSTKFMDEQGRNLMYCSWDDHDGKYLIGKAVNFDHRTVELISDGWIHDEPSSVITAKDNKWITPLHIPSKRSMNITIPKNDLVLFVVNKQNGGSRRDCEWDDHGGKYLTVELVEHENTKVYLMGSEFYRAPDPLTENYEYVECCEGANQHRYSFPNVLTFQNLQVSLMIFLTETFLLLVLRIIYGILVIQKLRRKIIYVTPTLNFDESYFDQN</sequence>